<evidence type="ECO:0000256" key="5">
    <source>
        <dbReference type="SAM" id="MobiDB-lite"/>
    </source>
</evidence>
<dbReference type="AlphaFoldDB" id="A0AAD9DER0"/>
<dbReference type="InterPro" id="IPR026170">
    <property type="entry name" value="FAM173A/B"/>
</dbReference>
<reference evidence="6" key="1">
    <citation type="submission" date="2023-06" db="EMBL/GenBank/DDBJ databases">
        <title>Survivors Of The Sea: Transcriptome response of Skeletonema marinoi to long-term dormancy.</title>
        <authorList>
            <person name="Pinder M.I.M."/>
            <person name="Kourtchenko O."/>
            <person name="Robertson E.K."/>
            <person name="Larsson T."/>
            <person name="Maumus F."/>
            <person name="Osuna-Cruz C.M."/>
            <person name="Vancaester E."/>
            <person name="Stenow R."/>
            <person name="Vandepoele K."/>
            <person name="Ploug H."/>
            <person name="Bruchert V."/>
            <person name="Godhe A."/>
            <person name="Topel M."/>
        </authorList>
    </citation>
    <scope>NUCLEOTIDE SEQUENCE</scope>
    <source>
        <strain evidence="6">R05AC</strain>
    </source>
</reference>
<accession>A0AAD9DER0</accession>
<feature type="compositionally biased region" description="Low complexity" evidence="5">
    <location>
        <begin position="102"/>
        <end position="114"/>
    </location>
</feature>
<keyword evidence="7" id="KW-1185">Reference proteome</keyword>
<dbReference type="EMBL" id="JATAAI010000010">
    <property type="protein sequence ID" value="KAK1743055.1"/>
    <property type="molecule type" value="Genomic_DNA"/>
</dbReference>
<dbReference type="GO" id="GO:0032259">
    <property type="term" value="P:methylation"/>
    <property type="evidence" value="ECO:0007669"/>
    <property type="project" value="UniProtKB-KW"/>
</dbReference>
<feature type="compositionally biased region" description="Low complexity" evidence="5">
    <location>
        <begin position="437"/>
        <end position="455"/>
    </location>
</feature>
<dbReference type="EC" id="2.1.1.-" evidence="6"/>
<sequence length="455" mass="51477">MMLTWLQRSSGSLYGRQQQQLSLLSSSWRRSSSSIQLTISSSPQLVKNHHDTSHALSYYHDNTRSFTTTTATKSENNSDAPFRRRRRKPSRSNDPNDNQNSTTTNETTTTGTGTAFFSPVDTTTGTLLTSDQYLQLASLSPWVPCPDVVSKRVFEIAAADSSDIHVDLGCGDGRLNFMAVDNTSGGVRKSWGVDVDENILSKCFERLGRRFVPTHSSGGETVEEEERLEFVIERQKQLYQRQQLGAHDGDDVDATSTNNFVNDHDESLQSITDKIANSTIITMYFVDNALQQVQPYLSSILGGKKNVRVITSGMKCLIRMDGMHQFIDSGEKSMSNDTLTQHDNDQEDVEEFLRRKRQEDIEELHRGLRIHHDEELDEFAHAPLVLEDDDDAWDDFDETEDPMELMKEAQRRRIEYQKASRGKMMAGVRSEKKKKSSTTGTNITTATTKPTWKKP</sequence>
<evidence type="ECO:0000313" key="7">
    <source>
        <dbReference type="Proteomes" id="UP001224775"/>
    </source>
</evidence>
<dbReference type="InterPro" id="IPR029063">
    <property type="entry name" value="SAM-dependent_MTases_sf"/>
</dbReference>
<evidence type="ECO:0000313" key="6">
    <source>
        <dbReference type="EMBL" id="KAK1743055.1"/>
    </source>
</evidence>
<organism evidence="6 7">
    <name type="scientific">Skeletonema marinoi</name>
    <dbReference type="NCBI Taxonomy" id="267567"/>
    <lineage>
        <taxon>Eukaryota</taxon>
        <taxon>Sar</taxon>
        <taxon>Stramenopiles</taxon>
        <taxon>Ochrophyta</taxon>
        <taxon>Bacillariophyta</taxon>
        <taxon>Coscinodiscophyceae</taxon>
        <taxon>Thalassiosirophycidae</taxon>
        <taxon>Thalassiosirales</taxon>
        <taxon>Skeletonemataceae</taxon>
        <taxon>Skeletonema</taxon>
        <taxon>Skeletonema marinoi-dohrnii complex</taxon>
    </lineage>
</organism>
<feature type="region of interest" description="Disordered" evidence="5">
    <location>
        <begin position="68"/>
        <end position="117"/>
    </location>
</feature>
<keyword evidence="4" id="KW-0949">S-adenosyl-L-methionine</keyword>
<gene>
    <name evidence="6" type="ORF">QTG54_006652</name>
</gene>
<dbReference type="GO" id="GO:0005739">
    <property type="term" value="C:mitochondrion"/>
    <property type="evidence" value="ECO:0007669"/>
    <property type="project" value="TreeGrafter"/>
</dbReference>
<evidence type="ECO:0000256" key="3">
    <source>
        <dbReference type="ARBA" id="ARBA00022679"/>
    </source>
</evidence>
<comment type="caution">
    <text evidence="6">The sequence shown here is derived from an EMBL/GenBank/DDBJ whole genome shotgun (WGS) entry which is preliminary data.</text>
</comment>
<evidence type="ECO:0000256" key="2">
    <source>
        <dbReference type="ARBA" id="ARBA00022603"/>
    </source>
</evidence>
<evidence type="ECO:0000256" key="4">
    <source>
        <dbReference type="ARBA" id="ARBA00022691"/>
    </source>
</evidence>
<protein>
    <submittedName>
        <fullName evidence="6">Methyltransferase</fullName>
        <ecNumber evidence="6">2.1.1.-</ecNumber>
    </submittedName>
</protein>
<feature type="region of interest" description="Disordered" evidence="5">
    <location>
        <begin position="417"/>
        <end position="455"/>
    </location>
</feature>
<dbReference type="GO" id="GO:1905706">
    <property type="term" value="P:regulation of mitochondrial ATP synthesis coupled proton transport"/>
    <property type="evidence" value="ECO:0007669"/>
    <property type="project" value="TreeGrafter"/>
</dbReference>
<dbReference type="Proteomes" id="UP001224775">
    <property type="component" value="Unassembled WGS sequence"/>
</dbReference>
<name>A0AAD9DER0_9STRA</name>
<feature type="compositionally biased region" description="Polar residues" evidence="5">
    <location>
        <begin position="92"/>
        <end position="101"/>
    </location>
</feature>
<dbReference type="PANTHER" id="PTHR13610:SF11">
    <property type="entry name" value="METHYLTRANSFERASE DOMAIN-CONTAINING PROTEIN"/>
    <property type="match status" value="1"/>
</dbReference>
<evidence type="ECO:0000256" key="1">
    <source>
        <dbReference type="ARBA" id="ARBA00010633"/>
    </source>
</evidence>
<keyword evidence="3 6" id="KW-0808">Transferase</keyword>
<dbReference type="GO" id="GO:0016279">
    <property type="term" value="F:protein-lysine N-methyltransferase activity"/>
    <property type="evidence" value="ECO:0007669"/>
    <property type="project" value="InterPro"/>
</dbReference>
<dbReference type="PANTHER" id="PTHR13610">
    <property type="entry name" value="METHYLTRANSFERASE DOMAIN-CONTAINING PROTEIN"/>
    <property type="match status" value="1"/>
</dbReference>
<dbReference type="Gene3D" id="3.40.50.150">
    <property type="entry name" value="Vaccinia Virus protein VP39"/>
    <property type="match status" value="1"/>
</dbReference>
<proteinExistence type="inferred from homology"/>
<feature type="compositionally biased region" description="Low complexity" evidence="5">
    <location>
        <begin position="68"/>
        <end position="78"/>
    </location>
</feature>
<keyword evidence="2 6" id="KW-0489">Methyltransferase</keyword>
<comment type="similarity">
    <text evidence="1">Belongs to the ANT/ATPSC lysine N-methyltransferase family.</text>
</comment>
<dbReference type="SUPFAM" id="SSF53335">
    <property type="entry name" value="S-adenosyl-L-methionine-dependent methyltransferases"/>
    <property type="match status" value="1"/>
</dbReference>